<sequence length="168" mass="19055">MGTGDKDYECKLMRSFDKGEKWEVVGEGSQLWRAINVSFTEKALYWGTDAGSVPDANYIIKMDRMTNEIERVQELQGPCHGNAILQDGTIYVSTGIEGGENEKDRFAHLWKSGKIGSFKEIMKMEKDLFPHIVQYGVIRFPIGLDGSERIIYTTFALKENSETVFVDI</sequence>
<name>A0A645AL38_9ZZZZ</name>
<dbReference type="EMBL" id="VSSQ01014517">
    <property type="protein sequence ID" value="MPM53820.1"/>
    <property type="molecule type" value="Genomic_DNA"/>
</dbReference>
<dbReference type="AlphaFoldDB" id="A0A645AL38"/>
<gene>
    <name evidence="1" type="ORF">SDC9_100589</name>
</gene>
<comment type="caution">
    <text evidence="1">The sequence shown here is derived from an EMBL/GenBank/DDBJ whole genome shotgun (WGS) entry which is preliminary data.</text>
</comment>
<protein>
    <submittedName>
        <fullName evidence="1">Uncharacterized protein</fullName>
    </submittedName>
</protein>
<proteinExistence type="predicted"/>
<organism evidence="1">
    <name type="scientific">bioreactor metagenome</name>
    <dbReference type="NCBI Taxonomy" id="1076179"/>
    <lineage>
        <taxon>unclassified sequences</taxon>
        <taxon>metagenomes</taxon>
        <taxon>ecological metagenomes</taxon>
    </lineage>
</organism>
<evidence type="ECO:0000313" key="1">
    <source>
        <dbReference type="EMBL" id="MPM53820.1"/>
    </source>
</evidence>
<accession>A0A645AL38</accession>
<reference evidence="1" key="1">
    <citation type="submission" date="2019-08" db="EMBL/GenBank/DDBJ databases">
        <authorList>
            <person name="Kucharzyk K."/>
            <person name="Murdoch R.W."/>
            <person name="Higgins S."/>
            <person name="Loffler F."/>
        </authorList>
    </citation>
    <scope>NUCLEOTIDE SEQUENCE</scope>
</reference>